<protein>
    <submittedName>
        <fullName evidence="1">Uncharacterized protein</fullName>
    </submittedName>
</protein>
<organism evidence="1">
    <name type="scientific">Uncultured Desulfatiglans sp</name>
    <dbReference type="NCBI Taxonomy" id="1748965"/>
    <lineage>
        <taxon>Bacteria</taxon>
        <taxon>Pseudomonadati</taxon>
        <taxon>Thermodesulfobacteriota</taxon>
        <taxon>Desulfobacteria</taxon>
        <taxon>Desulfatiglandales</taxon>
        <taxon>Desulfatiglandaceae</taxon>
        <taxon>Desulfatiglans</taxon>
        <taxon>environmental samples</taxon>
    </lineage>
</organism>
<evidence type="ECO:0000313" key="1">
    <source>
        <dbReference type="EMBL" id="VBB44837.1"/>
    </source>
</evidence>
<proteinExistence type="predicted"/>
<accession>A0A653A9V0</accession>
<reference evidence="1" key="1">
    <citation type="submission" date="2018-07" db="EMBL/GenBank/DDBJ databases">
        <authorList>
            <consortium name="Genoscope - CEA"/>
            <person name="William W."/>
        </authorList>
    </citation>
    <scope>NUCLEOTIDE SEQUENCE</scope>
    <source>
        <strain evidence="1">IK1</strain>
    </source>
</reference>
<dbReference type="AlphaFoldDB" id="A0A653A9V0"/>
<gene>
    <name evidence="1" type="ORF">TRIP_B350024</name>
</gene>
<sequence>MKGDHKMAEHEQRFVWVKDKAGNEYVCRVMDLKDPKKVNEEDLKNCMDDASRAIPIGD</sequence>
<dbReference type="EMBL" id="UPXX01000029">
    <property type="protein sequence ID" value="VBB44837.1"/>
    <property type="molecule type" value="Genomic_DNA"/>
</dbReference>
<name>A0A653A9V0_UNCDX</name>